<dbReference type="HOGENOM" id="CLU_2555943_0_0_5"/>
<dbReference type="RefSeq" id="WP_022556339.1">
    <property type="nucleotide sequence ID" value="NC_022535.1"/>
</dbReference>
<proteinExistence type="predicted"/>
<sequence length="82" mass="8898">MTEEEIAWYVETVAAATMANKAVLSLSMAGIPVIRENATQAYGKWISPNSPHFERLVLAIDKQIGEMLATAEILADPPQGRA</sequence>
<accession>U4Q7Y1</accession>
<evidence type="ECO:0000313" key="1">
    <source>
        <dbReference type="EMBL" id="CDI08676.1"/>
    </source>
</evidence>
<reference evidence="1 2" key="1">
    <citation type="journal article" date="2013" name="Genome Announc.">
        <title>Complete Genome Sequence of the Sesbania Symbiont and Rice Growth-Promoting Endophyte Rhizobium sp. Strain IRBG74.</title>
        <authorList>
            <person name="Crook M.B."/>
            <person name="Mitra S."/>
            <person name="Ane J.M."/>
            <person name="Sadowsky M.J."/>
            <person name="Gyaneshwar P."/>
        </authorList>
    </citation>
    <scope>NUCLEOTIDE SEQUENCE [LARGE SCALE GENOMIC DNA]</scope>
    <source>
        <strain evidence="1 2">IRBG74</strain>
    </source>
</reference>
<dbReference type="KEGG" id="rir:BN877_I1780"/>
<name>U4Q7Y1_9HYPH</name>
<dbReference type="Proteomes" id="UP000016944">
    <property type="component" value="Chromosome I"/>
</dbReference>
<protein>
    <submittedName>
        <fullName evidence="1">Uncharacterized protein</fullName>
    </submittedName>
</protein>
<organism evidence="1 2">
    <name type="scientific">Agrobacterium pusense</name>
    <dbReference type="NCBI Taxonomy" id="648995"/>
    <lineage>
        <taxon>Bacteria</taxon>
        <taxon>Pseudomonadati</taxon>
        <taxon>Pseudomonadota</taxon>
        <taxon>Alphaproteobacteria</taxon>
        <taxon>Hyphomicrobiales</taxon>
        <taxon>Rhizobiaceae</taxon>
        <taxon>Rhizobium/Agrobacterium group</taxon>
        <taxon>Agrobacterium</taxon>
    </lineage>
</organism>
<dbReference type="PATRIC" id="fig|424182.3.peg.1765"/>
<dbReference type="EMBL" id="HG518322">
    <property type="protein sequence ID" value="CDI08676.1"/>
    <property type="molecule type" value="Genomic_DNA"/>
</dbReference>
<dbReference type="AlphaFoldDB" id="U4Q7Y1"/>
<gene>
    <name evidence="1" type="ORF">BN877_I1780</name>
</gene>
<evidence type="ECO:0000313" key="2">
    <source>
        <dbReference type="Proteomes" id="UP000016944"/>
    </source>
</evidence>